<feature type="compositionally biased region" description="Polar residues" evidence="1">
    <location>
        <begin position="30"/>
        <end position="44"/>
    </location>
</feature>
<evidence type="ECO:0000256" key="1">
    <source>
        <dbReference type="SAM" id="MobiDB-lite"/>
    </source>
</evidence>
<sequence length="120" mass="12517">MAGDKHLPILAKTHMLPAGIANGHPRLHHLSQSPETPIQSSLLSHSPGDFGPNSEVGLRSLYETGSEGASQGEGAFVMAETDRRVGAEGDGGGWAVAEGGMLVSSLSSEMLVRENKRSNV</sequence>
<dbReference type="AlphaFoldDB" id="A0A2I0JJP5"/>
<evidence type="ECO:0000313" key="2">
    <source>
        <dbReference type="EMBL" id="PKI56477.1"/>
    </source>
</evidence>
<proteinExistence type="predicted"/>
<comment type="caution">
    <text evidence="2">The sequence shown here is derived from an EMBL/GenBank/DDBJ whole genome shotgun (WGS) entry which is preliminary data.</text>
</comment>
<feature type="region of interest" description="Disordered" evidence="1">
    <location>
        <begin position="20"/>
        <end position="74"/>
    </location>
</feature>
<protein>
    <submittedName>
        <fullName evidence="2">Uncharacterized protein</fullName>
    </submittedName>
</protein>
<reference evidence="2 3" key="1">
    <citation type="submission" date="2017-11" db="EMBL/GenBank/DDBJ databases">
        <title>De-novo sequencing of pomegranate (Punica granatum L.) genome.</title>
        <authorList>
            <person name="Akparov Z."/>
            <person name="Amiraslanov A."/>
            <person name="Hajiyeva S."/>
            <person name="Abbasov M."/>
            <person name="Kaur K."/>
            <person name="Hamwieh A."/>
            <person name="Solovyev V."/>
            <person name="Salamov A."/>
            <person name="Braich B."/>
            <person name="Kosarev P."/>
            <person name="Mahmoud A."/>
            <person name="Hajiyev E."/>
            <person name="Babayeva S."/>
            <person name="Izzatullayeva V."/>
            <person name="Mammadov A."/>
            <person name="Mammadov A."/>
            <person name="Sharifova S."/>
            <person name="Ojaghi J."/>
            <person name="Eynullazada K."/>
            <person name="Bayramov B."/>
            <person name="Abdulazimova A."/>
            <person name="Shahmuradov I."/>
        </authorList>
    </citation>
    <scope>NUCLEOTIDE SEQUENCE [LARGE SCALE GENOMIC DNA]</scope>
    <source>
        <strain evidence="3">cv. AG2017</strain>
        <tissue evidence="2">Leaf</tissue>
    </source>
</reference>
<dbReference type="EMBL" id="PGOL01001597">
    <property type="protein sequence ID" value="PKI56477.1"/>
    <property type="molecule type" value="Genomic_DNA"/>
</dbReference>
<accession>A0A2I0JJP5</accession>
<name>A0A2I0JJP5_PUNGR</name>
<gene>
    <name evidence="2" type="ORF">CRG98_023115</name>
</gene>
<keyword evidence="3" id="KW-1185">Reference proteome</keyword>
<organism evidence="2 3">
    <name type="scientific">Punica granatum</name>
    <name type="common">Pomegranate</name>
    <dbReference type="NCBI Taxonomy" id="22663"/>
    <lineage>
        <taxon>Eukaryota</taxon>
        <taxon>Viridiplantae</taxon>
        <taxon>Streptophyta</taxon>
        <taxon>Embryophyta</taxon>
        <taxon>Tracheophyta</taxon>
        <taxon>Spermatophyta</taxon>
        <taxon>Magnoliopsida</taxon>
        <taxon>eudicotyledons</taxon>
        <taxon>Gunneridae</taxon>
        <taxon>Pentapetalae</taxon>
        <taxon>rosids</taxon>
        <taxon>malvids</taxon>
        <taxon>Myrtales</taxon>
        <taxon>Lythraceae</taxon>
        <taxon>Punica</taxon>
    </lineage>
</organism>
<evidence type="ECO:0000313" key="3">
    <source>
        <dbReference type="Proteomes" id="UP000233551"/>
    </source>
</evidence>
<dbReference type="Proteomes" id="UP000233551">
    <property type="component" value="Unassembled WGS sequence"/>
</dbReference>